<dbReference type="PANTHER" id="PTHR42756:SF1">
    <property type="entry name" value="TRANSCRIPTIONAL REPRESSOR OF EMRAB OPERON"/>
    <property type="match status" value="1"/>
</dbReference>
<keyword evidence="3" id="KW-0804">Transcription</keyword>
<evidence type="ECO:0000256" key="1">
    <source>
        <dbReference type="ARBA" id="ARBA00023015"/>
    </source>
</evidence>
<dbReference type="Gene3D" id="1.10.10.10">
    <property type="entry name" value="Winged helix-like DNA-binding domain superfamily/Winged helix DNA-binding domain"/>
    <property type="match status" value="1"/>
</dbReference>
<dbReference type="EMBL" id="NEYZ02000026">
    <property type="protein sequence ID" value="RNT46174.1"/>
    <property type="molecule type" value="Genomic_DNA"/>
</dbReference>
<evidence type="ECO:0000313" key="5">
    <source>
        <dbReference type="EMBL" id="RNT46174.1"/>
    </source>
</evidence>
<evidence type="ECO:0000256" key="3">
    <source>
        <dbReference type="ARBA" id="ARBA00023163"/>
    </source>
</evidence>
<evidence type="ECO:0000256" key="2">
    <source>
        <dbReference type="ARBA" id="ARBA00023125"/>
    </source>
</evidence>
<comment type="caution">
    <text evidence="5">The sequence shown here is derived from an EMBL/GenBank/DDBJ whole genome shotgun (WGS) entry which is preliminary data.</text>
</comment>
<gene>
    <name evidence="5" type="ORF">B9059_004780</name>
</gene>
<dbReference type="SMART" id="SM00347">
    <property type="entry name" value="HTH_MARR"/>
    <property type="match status" value="1"/>
</dbReference>
<evidence type="ECO:0000313" key="6">
    <source>
        <dbReference type="Proteomes" id="UP000286098"/>
    </source>
</evidence>
<dbReference type="PRINTS" id="PR00598">
    <property type="entry name" value="HTHMARR"/>
</dbReference>
<protein>
    <submittedName>
        <fullName evidence="5">MarR family transcriptional regulator</fullName>
    </submittedName>
</protein>
<evidence type="ECO:0000259" key="4">
    <source>
        <dbReference type="PROSITE" id="PS50995"/>
    </source>
</evidence>
<reference evidence="5 6" key="1">
    <citation type="submission" date="2018-10" db="EMBL/GenBank/DDBJ databases">
        <authorList>
            <person name="Vanduin D."/>
            <person name="Fouts D."/>
            <person name="Wright M."/>
            <person name="Sutton G."/>
            <person name="Nguyen K."/>
            <person name="Kreiswirth B."/>
            <person name="Chen L."/>
            <person name="Rojas L."/>
            <person name="Hujer A."/>
            <person name="Hujer K."/>
            <person name="Bonomo R."/>
            <person name="Adams M."/>
        </authorList>
    </citation>
    <scope>NUCLEOTIDE SEQUENCE [LARGE SCALE GENOMIC DNA]</scope>
    <source>
        <strain evidence="5 6">CRK0054</strain>
    </source>
</reference>
<name>A0AAX1WNP3_9ENTR</name>
<feature type="domain" description="HTH marR-type" evidence="4">
    <location>
        <begin position="23"/>
        <end position="158"/>
    </location>
</feature>
<keyword evidence="2" id="KW-0238">DNA-binding</keyword>
<dbReference type="Proteomes" id="UP000286098">
    <property type="component" value="Unassembled WGS sequence"/>
</dbReference>
<dbReference type="InterPro" id="IPR036388">
    <property type="entry name" value="WH-like_DNA-bd_sf"/>
</dbReference>
<accession>A0AAX1WNP3</accession>
<proteinExistence type="predicted"/>
<dbReference type="Pfam" id="PF12802">
    <property type="entry name" value="MarR_2"/>
    <property type="match status" value="1"/>
</dbReference>
<organism evidence="5 6">
    <name type="scientific">Enterobacter roggenkampii</name>
    <dbReference type="NCBI Taxonomy" id="1812935"/>
    <lineage>
        <taxon>Bacteria</taxon>
        <taxon>Pseudomonadati</taxon>
        <taxon>Pseudomonadota</taxon>
        <taxon>Gammaproteobacteria</taxon>
        <taxon>Enterobacterales</taxon>
        <taxon>Enterobacteriaceae</taxon>
        <taxon>Enterobacter</taxon>
        <taxon>Enterobacter cloacae complex</taxon>
    </lineage>
</organism>
<dbReference type="InterPro" id="IPR036390">
    <property type="entry name" value="WH_DNA-bd_sf"/>
</dbReference>
<dbReference type="InterPro" id="IPR000835">
    <property type="entry name" value="HTH_MarR-typ"/>
</dbReference>
<dbReference type="SUPFAM" id="SSF46785">
    <property type="entry name" value="Winged helix' DNA-binding domain"/>
    <property type="match status" value="1"/>
</dbReference>
<keyword evidence="1" id="KW-0805">Transcription regulation</keyword>
<dbReference type="InterPro" id="IPR023187">
    <property type="entry name" value="Tscrpt_reg_MarR-type_CS"/>
</dbReference>
<dbReference type="PROSITE" id="PS50995">
    <property type="entry name" value="HTH_MARR_2"/>
    <property type="match status" value="1"/>
</dbReference>
<dbReference type="AlphaFoldDB" id="A0AAX1WNP3"/>
<dbReference type="PROSITE" id="PS01117">
    <property type="entry name" value="HTH_MARR_1"/>
    <property type="match status" value="1"/>
</dbReference>
<dbReference type="RefSeq" id="WP_058653771.1">
    <property type="nucleotide sequence ID" value="NZ_CP045064.2"/>
</dbReference>
<dbReference type="PANTHER" id="PTHR42756">
    <property type="entry name" value="TRANSCRIPTIONAL REGULATOR, MARR"/>
    <property type="match status" value="1"/>
</dbReference>
<dbReference type="GO" id="GO:0003700">
    <property type="term" value="F:DNA-binding transcription factor activity"/>
    <property type="evidence" value="ECO:0007669"/>
    <property type="project" value="InterPro"/>
</dbReference>
<dbReference type="GO" id="GO:0003677">
    <property type="term" value="F:DNA binding"/>
    <property type="evidence" value="ECO:0007669"/>
    <property type="project" value="UniProtKB-KW"/>
</dbReference>
<sequence length="178" mass="19990">MKDHVDFVVGQWSSAMPELDASSMKIFGRTLRLMKHLGKERAQAMAPFGFREGEFDVLATLRRAGEPYCLSPTQLYTSLLITSGAMTNRLNHLEQQGLIRRIADPDDKRSSLVSLTPHGQERIEQALLVHTETQNALLRNLSEAQRAQLESLLRVLLLTFPAEEWDETSPSADNTKTA</sequence>